<dbReference type="GO" id="GO:0016020">
    <property type="term" value="C:membrane"/>
    <property type="evidence" value="ECO:0007669"/>
    <property type="project" value="UniProtKB-SubCell"/>
</dbReference>
<protein>
    <recommendedName>
        <fullName evidence="8">Helicase C-terminal domain-containing protein</fullName>
    </recommendedName>
</protein>
<comment type="similarity">
    <text evidence="6">Belongs to the major facilitator superfamily. Phosphate:H(+) symporter (TC 2.A.1.9) family.</text>
</comment>
<keyword evidence="4 7" id="KW-1133">Transmembrane helix</keyword>
<keyword evidence="5 7" id="KW-0472">Membrane</keyword>
<keyword evidence="2" id="KW-0813">Transport</keyword>
<gene>
    <name evidence="9" type="ORF">RHGRI_003167</name>
</gene>
<keyword evidence="3 7" id="KW-0812">Transmembrane</keyword>
<evidence type="ECO:0000256" key="7">
    <source>
        <dbReference type="SAM" id="Phobius"/>
    </source>
</evidence>
<proteinExistence type="inferred from homology"/>
<name>A0AAV6L762_9ERIC</name>
<dbReference type="PROSITE" id="PS51194">
    <property type="entry name" value="HELICASE_CTER"/>
    <property type="match status" value="1"/>
</dbReference>
<evidence type="ECO:0000313" key="9">
    <source>
        <dbReference type="EMBL" id="KAG5559782.1"/>
    </source>
</evidence>
<dbReference type="SUPFAM" id="SSF52540">
    <property type="entry name" value="P-loop containing nucleoside triphosphate hydrolases"/>
    <property type="match status" value="1"/>
</dbReference>
<feature type="domain" description="Helicase C-terminal" evidence="8">
    <location>
        <begin position="119"/>
        <end position="275"/>
    </location>
</feature>
<feature type="transmembrane region" description="Helical" evidence="7">
    <location>
        <begin position="26"/>
        <end position="47"/>
    </location>
</feature>
<dbReference type="EMBL" id="JACTNZ010000002">
    <property type="protein sequence ID" value="KAG5559782.1"/>
    <property type="molecule type" value="Genomic_DNA"/>
</dbReference>
<dbReference type="SMART" id="SM00490">
    <property type="entry name" value="HELICc"/>
    <property type="match status" value="1"/>
</dbReference>
<dbReference type="PANTHER" id="PTHR48020:SF24">
    <property type="entry name" value="INOSITOL TRANSPORTER 4"/>
    <property type="match status" value="1"/>
</dbReference>
<evidence type="ECO:0000256" key="5">
    <source>
        <dbReference type="ARBA" id="ARBA00023136"/>
    </source>
</evidence>
<evidence type="ECO:0000256" key="6">
    <source>
        <dbReference type="ARBA" id="ARBA00044504"/>
    </source>
</evidence>
<evidence type="ECO:0000256" key="1">
    <source>
        <dbReference type="ARBA" id="ARBA00004370"/>
    </source>
</evidence>
<evidence type="ECO:0000256" key="3">
    <source>
        <dbReference type="ARBA" id="ARBA00022692"/>
    </source>
</evidence>
<dbReference type="AlphaFoldDB" id="A0AAV6L762"/>
<dbReference type="GO" id="GO:0005366">
    <property type="term" value="F:myo-inositol:proton symporter activity"/>
    <property type="evidence" value="ECO:0007669"/>
    <property type="project" value="TreeGrafter"/>
</dbReference>
<dbReference type="Gene3D" id="3.40.50.300">
    <property type="entry name" value="P-loop containing nucleotide triphosphate hydrolases"/>
    <property type="match status" value="1"/>
</dbReference>
<reference evidence="9" key="1">
    <citation type="submission" date="2020-08" db="EMBL/GenBank/DDBJ databases">
        <title>Plant Genome Project.</title>
        <authorList>
            <person name="Zhang R.-G."/>
        </authorList>
    </citation>
    <scope>NUCLEOTIDE SEQUENCE</scope>
    <source>
        <strain evidence="9">WSP0</strain>
        <tissue evidence="9">Leaf</tissue>
    </source>
</reference>
<evidence type="ECO:0000256" key="2">
    <source>
        <dbReference type="ARBA" id="ARBA00022448"/>
    </source>
</evidence>
<dbReference type="Gene3D" id="1.20.1250.20">
    <property type="entry name" value="MFS general substrate transporter like domains"/>
    <property type="match status" value="1"/>
</dbReference>
<comment type="caution">
    <text evidence="9">The sequence shown here is derived from an EMBL/GenBank/DDBJ whole genome shotgun (WGS) entry which is preliminary data.</text>
</comment>
<keyword evidence="10" id="KW-1185">Reference proteome</keyword>
<dbReference type="InterPro" id="IPR001650">
    <property type="entry name" value="Helicase_C-like"/>
</dbReference>
<dbReference type="Pfam" id="PF00271">
    <property type="entry name" value="Helicase_C"/>
    <property type="match status" value="1"/>
</dbReference>
<evidence type="ECO:0000313" key="10">
    <source>
        <dbReference type="Proteomes" id="UP000823749"/>
    </source>
</evidence>
<sequence length="282" mass="32243">MVKGGFSKADETEYKETWQTPWKTPYIMRLALSAGIGGLLFGYDRVYYNLYQTPETWRWMLGVASLPALLQFILMLSLLESPRWLYQNERVDEAREILERIYPAEEIEEEIRALEYSVQVKKEVESTIEETSMLGKVKKAWGNDVYVEVVPQMEKQRRLEKILRAQERGSKARDERDRVLNQFRTGKSPILVATDVAARGLDIRDIRVVVNHDFPTGVEDYVHRTTELEEREELGQPVPLEVRDMALRGGLNHFESVGGGRWDSSGCRGGARDGGFAGRGGN</sequence>
<dbReference type="InterPro" id="IPR027417">
    <property type="entry name" value="P-loop_NTPase"/>
</dbReference>
<dbReference type="CDD" id="cd18787">
    <property type="entry name" value="SF2_C_DEAD"/>
    <property type="match status" value="1"/>
</dbReference>
<dbReference type="Pfam" id="PF00083">
    <property type="entry name" value="Sugar_tr"/>
    <property type="match status" value="1"/>
</dbReference>
<dbReference type="SUPFAM" id="SSF103473">
    <property type="entry name" value="MFS general substrate transporter"/>
    <property type="match status" value="1"/>
</dbReference>
<dbReference type="InterPro" id="IPR050814">
    <property type="entry name" value="Myo-inositol_Transporter"/>
</dbReference>
<accession>A0AAV6L762</accession>
<dbReference type="InterPro" id="IPR036259">
    <property type="entry name" value="MFS_trans_sf"/>
</dbReference>
<comment type="subcellular location">
    <subcellularLocation>
        <location evidence="1">Membrane</location>
    </subcellularLocation>
</comment>
<organism evidence="9 10">
    <name type="scientific">Rhododendron griersonianum</name>
    <dbReference type="NCBI Taxonomy" id="479676"/>
    <lineage>
        <taxon>Eukaryota</taxon>
        <taxon>Viridiplantae</taxon>
        <taxon>Streptophyta</taxon>
        <taxon>Embryophyta</taxon>
        <taxon>Tracheophyta</taxon>
        <taxon>Spermatophyta</taxon>
        <taxon>Magnoliopsida</taxon>
        <taxon>eudicotyledons</taxon>
        <taxon>Gunneridae</taxon>
        <taxon>Pentapetalae</taxon>
        <taxon>asterids</taxon>
        <taxon>Ericales</taxon>
        <taxon>Ericaceae</taxon>
        <taxon>Ericoideae</taxon>
        <taxon>Rhodoreae</taxon>
        <taxon>Rhododendron</taxon>
    </lineage>
</organism>
<dbReference type="InterPro" id="IPR005828">
    <property type="entry name" value="MFS_sugar_transport-like"/>
</dbReference>
<evidence type="ECO:0000259" key="8">
    <source>
        <dbReference type="PROSITE" id="PS51194"/>
    </source>
</evidence>
<dbReference type="Proteomes" id="UP000823749">
    <property type="component" value="Chromosome 2"/>
</dbReference>
<feature type="transmembrane region" description="Helical" evidence="7">
    <location>
        <begin position="59"/>
        <end position="79"/>
    </location>
</feature>
<dbReference type="PANTHER" id="PTHR48020">
    <property type="entry name" value="PROTON MYO-INOSITOL COTRANSPORTER"/>
    <property type="match status" value="1"/>
</dbReference>
<evidence type="ECO:0000256" key="4">
    <source>
        <dbReference type="ARBA" id="ARBA00022989"/>
    </source>
</evidence>